<comment type="caution">
    <text evidence="1">The sequence shown here is derived from an EMBL/GenBank/DDBJ whole genome shotgun (WGS) entry which is preliminary data.</text>
</comment>
<gene>
    <name evidence="1" type="ORF">BP5796_11357</name>
</gene>
<evidence type="ECO:0000313" key="1">
    <source>
        <dbReference type="EMBL" id="RDW61465.1"/>
    </source>
</evidence>
<dbReference type="PANTHER" id="PTHR41677:SF1">
    <property type="entry name" value="FE2OG DIOXYGENASE DOMAIN-CONTAINING PROTEIN"/>
    <property type="match status" value="1"/>
</dbReference>
<organism evidence="1 2">
    <name type="scientific">Coleophoma crateriformis</name>
    <dbReference type="NCBI Taxonomy" id="565419"/>
    <lineage>
        <taxon>Eukaryota</taxon>
        <taxon>Fungi</taxon>
        <taxon>Dikarya</taxon>
        <taxon>Ascomycota</taxon>
        <taxon>Pezizomycotina</taxon>
        <taxon>Leotiomycetes</taxon>
        <taxon>Helotiales</taxon>
        <taxon>Dermateaceae</taxon>
        <taxon>Coleophoma</taxon>
    </lineage>
</organism>
<protein>
    <submittedName>
        <fullName evidence="1">Uncharacterized protein</fullName>
    </submittedName>
</protein>
<accession>A0A3D8QI47</accession>
<keyword evidence="2" id="KW-1185">Reference proteome</keyword>
<dbReference type="EMBL" id="PDLN01000018">
    <property type="protein sequence ID" value="RDW61465.1"/>
    <property type="molecule type" value="Genomic_DNA"/>
</dbReference>
<dbReference type="AlphaFoldDB" id="A0A3D8QI47"/>
<proteinExistence type="predicted"/>
<dbReference type="PANTHER" id="PTHR41677">
    <property type="entry name" value="YALI0B19030P"/>
    <property type="match status" value="1"/>
</dbReference>
<dbReference type="Proteomes" id="UP000256328">
    <property type="component" value="Unassembled WGS sequence"/>
</dbReference>
<dbReference type="OrthoDB" id="10256055at2759"/>
<evidence type="ECO:0000313" key="2">
    <source>
        <dbReference type="Proteomes" id="UP000256328"/>
    </source>
</evidence>
<name>A0A3D8QI47_9HELO</name>
<sequence length="366" mass="40915">MADVASVVSPVSNGGPSLDQSLTDFQIPPFDPAIHLAFEPPTARHSFTELGLAKPETTPDMCFTEPFQLFSEEGIRMIRRDLLRKEVLDKHLRSWDRAPAYIGSHEETAKWISSMWNHPATTECISKAFGLPVKILGRRGEVGYVNVQLGPEGVAGVYKLTEMPSKPLHDAVAATESQYDKVLTDSWHRDSTQIVCVVMLSDTSTMIGGETAIRTPNGQILKARGAKMGGAVVMQGCHTPHAALRAINAPERLSMVTSYSFADPNLDDSGTSLRSIDSKTHDVSLIQDHFLLHKLSKMRERIDEAMDRVKARQGSGEMPKREEVEPWVEEQITFLKHTSWELFERSPKYLYKDVPEDTLRNYLPNV</sequence>
<reference evidence="1 2" key="1">
    <citation type="journal article" date="2018" name="IMA Fungus">
        <title>IMA Genome-F 9: Draft genome sequence of Annulohypoxylon stygium, Aspergillus mulundensis, Berkeleyomyces basicola (syn. Thielaviopsis basicola), Ceratocystis smalleyi, two Cercospora beticola strains, Coleophoma cylindrospora, Fusarium fracticaudum, Phialophora cf. hyalina, and Morchella septimelata.</title>
        <authorList>
            <person name="Wingfield B.D."/>
            <person name="Bills G.F."/>
            <person name="Dong Y."/>
            <person name="Huang W."/>
            <person name="Nel W.J."/>
            <person name="Swalarsk-Parry B.S."/>
            <person name="Vaghefi N."/>
            <person name="Wilken P.M."/>
            <person name="An Z."/>
            <person name="de Beer Z.W."/>
            <person name="De Vos L."/>
            <person name="Chen L."/>
            <person name="Duong T.A."/>
            <person name="Gao Y."/>
            <person name="Hammerbacher A."/>
            <person name="Kikkert J.R."/>
            <person name="Li Y."/>
            <person name="Li H."/>
            <person name="Li K."/>
            <person name="Li Q."/>
            <person name="Liu X."/>
            <person name="Ma X."/>
            <person name="Naidoo K."/>
            <person name="Pethybridge S.J."/>
            <person name="Sun J."/>
            <person name="Steenkamp E.T."/>
            <person name="van der Nest M.A."/>
            <person name="van Wyk S."/>
            <person name="Wingfield M.J."/>
            <person name="Xiong C."/>
            <person name="Yue Q."/>
            <person name="Zhang X."/>
        </authorList>
    </citation>
    <scope>NUCLEOTIDE SEQUENCE [LARGE SCALE GENOMIC DNA]</scope>
    <source>
        <strain evidence="1 2">BP5796</strain>
    </source>
</reference>